<dbReference type="Proteomes" id="UP001356427">
    <property type="component" value="Unassembled WGS sequence"/>
</dbReference>
<comment type="caution">
    <text evidence="1">The sequence shown here is derived from an EMBL/GenBank/DDBJ whole genome shotgun (WGS) entry which is preliminary data.</text>
</comment>
<organism evidence="1 2">
    <name type="scientific">Coregonus suidteri</name>
    <dbReference type="NCBI Taxonomy" id="861788"/>
    <lineage>
        <taxon>Eukaryota</taxon>
        <taxon>Metazoa</taxon>
        <taxon>Chordata</taxon>
        <taxon>Craniata</taxon>
        <taxon>Vertebrata</taxon>
        <taxon>Euteleostomi</taxon>
        <taxon>Actinopterygii</taxon>
        <taxon>Neopterygii</taxon>
        <taxon>Teleostei</taxon>
        <taxon>Protacanthopterygii</taxon>
        <taxon>Salmoniformes</taxon>
        <taxon>Salmonidae</taxon>
        <taxon>Coregoninae</taxon>
        <taxon>Coregonus</taxon>
    </lineage>
</organism>
<accession>A0AAN8M851</accession>
<evidence type="ECO:0000313" key="2">
    <source>
        <dbReference type="Proteomes" id="UP001356427"/>
    </source>
</evidence>
<evidence type="ECO:0008006" key="3">
    <source>
        <dbReference type="Google" id="ProtNLM"/>
    </source>
</evidence>
<proteinExistence type="predicted"/>
<dbReference type="PANTHER" id="PTHR47510:SF3">
    <property type="entry name" value="ENDO_EXONUCLEASE_PHOSPHATASE DOMAIN-CONTAINING PROTEIN"/>
    <property type="match status" value="1"/>
</dbReference>
<name>A0AAN8M851_9TELE</name>
<gene>
    <name evidence="1" type="ORF">J4Q44_G00069490</name>
</gene>
<dbReference type="AlphaFoldDB" id="A0AAN8M851"/>
<dbReference type="PANTHER" id="PTHR47510">
    <property type="entry name" value="REVERSE TRANSCRIPTASE DOMAIN-CONTAINING PROTEIN"/>
    <property type="match status" value="1"/>
</dbReference>
<sequence length="211" mass="23451">MWQGLKTITDYKGKHSRELPSDTSLPDELNHFYARFEASNTEACMRAPAVPDDYVITLSVADVSKTFKQVNIHKAAGPDGLPGRVLRACADQLASVFTDIFNMSLTESVIPTCFKQTTIVPVPKDSKITCLNDYRPVALTSVAMKCFERLVMAHINSIIPETLDPLQFAYRPNRSTDDAISIALHTALSHLDKRNTYVKCYSLTTAQHSTP</sequence>
<keyword evidence="2" id="KW-1185">Reference proteome</keyword>
<evidence type="ECO:0000313" key="1">
    <source>
        <dbReference type="EMBL" id="KAK6322157.1"/>
    </source>
</evidence>
<reference evidence="1 2" key="1">
    <citation type="submission" date="2021-04" db="EMBL/GenBank/DDBJ databases">
        <authorList>
            <person name="De Guttry C."/>
            <person name="Zahm M."/>
            <person name="Klopp C."/>
            <person name="Cabau C."/>
            <person name="Louis A."/>
            <person name="Berthelot C."/>
            <person name="Parey E."/>
            <person name="Roest Crollius H."/>
            <person name="Montfort J."/>
            <person name="Robinson-Rechavi M."/>
            <person name="Bucao C."/>
            <person name="Bouchez O."/>
            <person name="Gislard M."/>
            <person name="Lluch J."/>
            <person name="Milhes M."/>
            <person name="Lampietro C."/>
            <person name="Lopez Roques C."/>
            <person name="Donnadieu C."/>
            <person name="Braasch I."/>
            <person name="Desvignes T."/>
            <person name="Postlethwait J."/>
            <person name="Bobe J."/>
            <person name="Wedekind C."/>
            <person name="Guiguen Y."/>
        </authorList>
    </citation>
    <scope>NUCLEOTIDE SEQUENCE [LARGE SCALE GENOMIC DNA]</scope>
    <source>
        <strain evidence="1">Cs_M1</strain>
        <tissue evidence="1">Blood</tissue>
    </source>
</reference>
<dbReference type="SUPFAM" id="SSF56672">
    <property type="entry name" value="DNA/RNA polymerases"/>
    <property type="match status" value="1"/>
</dbReference>
<dbReference type="EMBL" id="JAGTTL010000005">
    <property type="protein sequence ID" value="KAK6322157.1"/>
    <property type="molecule type" value="Genomic_DNA"/>
</dbReference>
<dbReference type="InterPro" id="IPR043502">
    <property type="entry name" value="DNA/RNA_pol_sf"/>
</dbReference>
<protein>
    <recommendedName>
        <fullName evidence="3">Reverse transcriptase domain-containing protein</fullName>
    </recommendedName>
</protein>